<gene>
    <name evidence="1" type="ORF">CAY53_08340</name>
</gene>
<sequence>MKELDDFLASWEATAEGNRAAFLALKEHLEGLGAVLNFVPRPGITYSLRASNPAQKKRELFVMVDVIEDTPRWLSVCFYQDLVSDPDGRGDSVPGGLLGEDAICFDMEQADDGQLLYLKRRLDEAWMQAQKA</sequence>
<proteinExistence type="predicted"/>
<accession>A0A2L1GRN5</accession>
<keyword evidence="2" id="KW-1185">Reference proteome</keyword>
<protein>
    <recommendedName>
        <fullName evidence="3">DUF5655 domain-containing protein</fullName>
    </recommendedName>
</protein>
<evidence type="ECO:0000313" key="2">
    <source>
        <dbReference type="Proteomes" id="UP000239867"/>
    </source>
</evidence>
<evidence type="ECO:0008006" key="3">
    <source>
        <dbReference type="Google" id="ProtNLM"/>
    </source>
</evidence>
<dbReference type="RefSeq" id="WP_104937503.1">
    <property type="nucleotide sequence ID" value="NZ_CP021255.1"/>
</dbReference>
<dbReference type="OrthoDB" id="5471290at2"/>
<dbReference type="KEGG" id="deo:CAY53_08340"/>
<dbReference type="EMBL" id="CP021255">
    <property type="protein sequence ID" value="AVD72298.1"/>
    <property type="molecule type" value="Genomic_DNA"/>
</dbReference>
<dbReference type="Proteomes" id="UP000239867">
    <property type="component" value="Chromosome"/>
</dbReference>
<dbReference type="AlphaFoldDB" id="A0A2L1GRN5"/>
<name>A0A2L1GRN5_9BACT</name>
<reference evidence="1 2" key="1">
    <citation type="journal article" date="2018" name="MBio">
        <title>Insights into the evolution of host association through the isolation and characterization of a novel human periodontal pathobiont, Desulfobulbus oralis.</title>
        <authorList>
            <person name="Cross K.L."/>
            <person name="Chirania P."/>
            <person name="Xiong W."/>
            <person name="Beall C.J."/>
            <person name="Elkins J.G."/>
            <person name="Giannone R.J."/>
            <person name="Griffen A.L."/>
            <person name="Guss A.M."/>
            <person name="Hettich R.L."/>
            <person name="Joshi S.S."/>
            <person name="Mokrzan E.M."/>
            <person name="Martin R.K."/>
            <person name="Zhulin I.B."/>
            <person name="Leys E.J."/>
            <person name="Podar M."/>
        </authorList>
    </citation>
    <scope>NUCLEOTIDE SEQUENCE [LARGE SCALE GENOMIC DNA]</scope>
    <source>
        <strain evidence="1 2">ORNL</strain>
    </source>
</reference>
<organism evidence="1 2">
    <name type="scientific">Desulfobulbus oralis</name>
    <dbReference type="NCBI Taxonomy" id="1986146"/>
    <lineage>
        <taxon>Bacteria</taxon>
        <taxon>Pseudomonadati</taxon>
        <taxon>Thermodesulfobacteriota</taxon>
        <taxon>Desulfobulbia</taxon>
        <taxon>Desulfobulbales</taxon>
        <taxon>Desulfobulbaceae</taxon>
        <taxon>Desulfobulbus</taxon>
    </lineage>
</organism>
<evidence type="ECO:0000313" key="1">
    <source>
        <dbReference type="EMBL" id="AVD72298.1"/>
    </source>
</evidence>